<dbReference type="FunFam" id="3.90.230.10:FF:000002">
    <property type="entry name" value="Xaa-Pro aminopeptidase 3"/>
    <property type="match status" value="1"/>
</dbReference>
<comment type="cofactor">
    <cofactor evidence="2">
        <name>Mn(2+)</name>
        <dbReference type="ChEBI" id="CHEBI:29035"/>
    </cofactor>
</comment>
<reference evidence="15" key="2">
    <citation type="submission" date="2023-01" db="EMBL/GenBank/DDBJ databases">
        <title>Draft genome sequence of Agaribacter marinus strain NBRC 110023.</title>
        <authorList>
            <person name="Sun Q."/>
            <person name="Mori K."/>
        </authorList>
    </citation>
    <scope>NUCLEOTIDE SEQUENCE</scope>
    <source>
        <strain evidence="15">NBRC 110023</strain>
    </source>
</reference>
<dbReference type="PANTHER" id="PTHR43226:SF4">
    <property type="entry name" value="XAA-PRO AMINOPEPTIDASE 3"/>
    <property type="match status" value="1"/>
</dbReference>
<dbReference type="InterPro" id="IPR036005">
    <property type="entry name" value="Creatinase/aminopeptidase-like"/>
</dbReference>
<dbReference type="Gene3D" id="3.90.230.10">
    <property type="entry name" value="Creatinase/methionine aminopeptidase superfamily"/>
    <property type="match status" value="1"/>
</dbReference>
<dbReference type="Gene3D" id="3.40.350.10">
    <property type="entry name" value="Creatinase/prolidase N-terminal domain"/>
    <property type="match status" value="1"/>
</dbReference>
<dbReference type="GO" id="GO:0006508">
    <property type="term" value="P:proteolysis"/>
    <property type="evidence" value="ECO:0007669"/>
    <property type="project" value="UniProtKB-KW"/>
</dbReference>
<dbReference type="AlphaFoldDB" id="A0AA37WK41"/>
<dbReference type="Pfam" id="PF00557">
    <property type="entry name" value="Peptidase_M24"/>
    <property type="match status" value="1"/>
</dbReference>
<dbReference type="GO" id="GO:0005829">
    <property type="term" value="C:cytosol"/>
    <property type="evidence" value="ECO:0007669"/>
    <property type="project" value="TreeGrafter"/>
</dbReference>
<dbReference type="PROSITE" id="PS00491">
    <property type="entry name" value="PROLINE_PEPTIDASE"/>
    <property type="match status" value="1"/>
</dbReference>
<evidence type="ECO:0000259" key="14">
    <source>
        <dbReference type="SMART" id="SM01011"/>
    </source>
</evidence>
<dbReference type="EC" id="3.4.11.9" evidence="4"/>
<evidence type="ECO:0000256" key="13">
    <source>
        <dbReference type="RuleBase" id="RU000590"/>
    </source>
</evidence>
<dbReference type="InterPro" id="IPR007865">
    <property type="entry name" value="Aminopep_P_N"/>
</dbReference>
<evidence type="ECO:0000256" key="7">
    <source>
        <dbReference type="ARBA" id="ARBA00022801"/>
    </source>
</evidence>
<evidence type="ECO:0000256" key="11">
    <source>
        <dbReference type="ARBA" id="ARBA00075356"/>
    </source>
</evidence>
<evidence type="ECO:0000256" key="10">
    <source>
        <dbReference type="ARBA" id="ARBA00069363"/>
    </source>
</evidence>
<feature type="domain" description="Aminopeptidase P N-terminal" evidence="14">
    <location>
        <begin position="2"/>
        <end position="138"/>
    </location>
</feature>
<protein>
    <recommendedName>
        <fullName evidence="10">Xaa-Pro aminopeptidase</fullName>
        <ecNumber evidence="4">3.4.11.9</ecNumber>
    </recommendedName>
    <alternativeName>
        <fullName evidence="11">Aminopeptidase P II</fullName>
    </alternativeName>
    <alternativeName>
        <fullName evidence="12">X-Pro aminopeptidase</fullName>
    </alternativeName>
</protein>
<organism evidence="15 16">
    <name type="scientific">Agaribacter marinus</name>
    <dbReference type="NCBI Taxonomy" id="1431249"/>
    <lineage>
        <taxon>Bacteria</taxon>
        <taxon>Pseudomonadati</taxon>
        <taxon>Pseudomonadota</taxon>
        <taxon>Gammaproteobacteria</taxon>
        <taxon>Alteromonadales</taxon>
        <taxon>Alteromonadaceae</taxon>
        <taxon>Agaribacter</taxon>
    </lineage>
</organism>
<dbReference type="Proteomes" id="UP001156601">
    <property type="component" value="Unassembled WGS sequence"/>
</dbReference>
<dbReference type="SUPFAM" id="SSF55920">
    <property type="entry name" value="Creatinase/aminopeptidase"/>
    <property type="match status" value="1"/>
</dbReference>
<evidence type="ECO:0000256" key="1">
    <source>
        <dbReference type="ARBA" id="ARBA00001424"/>
    </source>
</evidence>
<keyword evidence="5" id="KW-0645">Protease</keyword>
<keyword evidence="16" id="KW-1185">Reference proteome</keyword>
<dbReference type="EMBL" id="BSOT01000005">
    <property type="protein sequence ID" value="GLR71029.1"/>
    <property type="molecule type" value="Genomic_DNA"/>
</dbReference>
<accession>A0AA37WK41</accession>
<evidence type="ECO:0000256" key="8">
    <source>
        <dbReference type="ARBA" id="ARBA00023049"/>
    </source>
</evidence>
<keyword evidence="9" id="KW-0464">Manganese</keyword>
<evidence type="ECO:0000256" key="4">
    <source>
        <dbReference type="ARBA" id="ARBA00012574"/>
    </source>
</evidence>
<proteinExistence type="inferred from homology"/>
<evidence type="ECO:0000313" key="15">
    <source>
        <dbReference type="EMBL" id="GLR71029.1"/>
    </source>
</evidence>
<comment type="catalytic activity">
    <reaction evidence="1">
        <text>Release of any N-terminal amino acid, including proline, that is linked to proline, even from a dipeptide or tripeptide.</text>
        <dbReference type="EC" id="3.4.11.9"/>
    </reaction>
</comment>
<evidence type="ECO:0000313" key="16">
    <source>
        <dbReference type="Proteomes" id="UP001156601"/>
    </source>
</evidence>
<dbReference type="RefSeq" id="WP_284217328.1">
    <property type="nucleotide sequence ID" value="NZ_BSOT01000005.1"/>
</dbReference>
<dbReference type="SMART" id="SM01011">
    <property type="entry name" value="AMP_N"/>
    <property type="match status" value="1"/>
</dbReference>
<keyword evidence="15" id="KW-0031">Aminopeptidase</keyword>
<dbReference type="CDD" id="cd01087">
    <property type="entry name" value="Prolidase"/>
    <property type="match status" value="1"/>
</dbReference>
<dbReference type="InterPro" id="IPR029149">
    <property type="entry name" value="Creatin/AminoP/Spt16_N"/>
</dbReference>
<comment type="caution">
    <text evidence="15">The sequence shown here is derived from an EMBL/GenBank/DDBJ whole genome shotgun (WGS) entry which is preliminary data.</text>
</comment>
<keyword evidence="6 13" id="KW-0479">Metal-binding</keyword>
<gene>
    <name evidence="15" type="ORF">GCM10007852_19370</name>
</gene>
<dbReference type="InterPro" id="IPR001131">
    <property type="entry name" value="Peptidase_M24B_aminopep-P_CS"/>
</dbReference>
<evidence type="ECO:0000256" key="6">
    <source>
        <dbReference type="ARBA" id="ARBA00022723"/>
    </source>
</evidence>
<reference evidence="15" key="1">
    <citation type="journal article" date="2014" name="Int. J. Syst. Evol. Microbiol.">
        <title>Complete genome sequence of Corynebacterium casei LMG S-19264T (=DSM 44701T), isolated from a smear-ripened cheese.</title>
        <authorList>
            <consortium name="US DOE Joint Genome Institute (JGI-PGF)"/>
            <person name="Walter F."/>
            <person name="Albersmeier A."/>
            <person name="Kalinowski J."/>
            <person name="Ruckert C."/>
        </authorList>
    </citation>
    <scope>NUCLEOTIDE SEQUENCE</scope>
    <source>
        <strain evidence="15">NBRC 110023</strain>
    </source>
</reference>
<dbReference type="PANTHER" id="PTHR43226">
    <property type="entry name" value="XAA-PRO AMINOPEPTIDASE 3"/>
    <property type="match status" value="1"/>
</dbReference>
<evidence type="ECO:0000256" key="3">
    <source>
        <dbReference type="ARBA" id="ARBA00008766"/>
    </source>
</evidence>
<sequence>MIKQIEFDKRRAQLIAECLPNSLVIVPAATAVTRSNDTEYHFRQNSDFWYFTGFNEPDAFFLISNRAASSTYTCFMFVRPKDPHAEIWHGRRLGVDAAPSELGLDACYDLDNIEDLLPEMINGHEHVYFSSSENPFADTVVLDAINSCKSAPKQSLMPPRCVHDVNQLIHRMRRIKSDNEIAIMQRAADISAQAHCRAMQAAKAGVWEYQLEADILHTFAHHGAKFAAYNTIVGGGGNACILHYVENNQQIADGELVLIDAGCELYGYAADITRTFPVNGKFTPAQAQIYQLVLDAQLASIPLLRPDSTITEAMDKAVEVITHGLINLGIILETFEDAIENKTWRRYFMHGLGHYLGLDVHDVGIYKQNGADVPLKAGIVMTVEPGIYIAADATVPDQYKGIGVRIEDNIVITPEGNKVLSDKVPKTIDEIEALIAN</sequence>
<dbReference type="SUPFAM" id="SSF53092">
    <property type="entry name" value="Creatinase/prolidase N-terminal domain"/>
    <property type="match status" value="1"/>
</dbReference>
<dbReference type="GO" id="GO:0030145">
    <property type="term" value="F:manganese ion binding"/>
    <property type="evidence" value="ECO:0007669"/>
    <property type="project" value="InterPro"/>
</dbReference>
<keyword evidence="7" id="KW-0378">Hydrolase</keyword>
<name>A0AA37WK41_9ALTE</name>
<keyword evidence="8" id="KW-0482">Metalloprotease</keyword>
<dbReference type="Pfam" id="PF05195">
    <property type="entry name" value="AMP_N"/>
    <property type="match status" value="1"/>
</dbReference>
<evidence type="ECO:0000256" key="9">
    <source>
        <dbReference type="ARBA" id="ARBA00023211"/>
    </source>
</evidence>
<dbReference type="NCBIfam" id="NF008131">
    <property type="entry name" value="PRK10879.1"/>
    <property type="match status" value="1"/>
</dbReference>
<evidence type="ECO:0000256" key="5">
    <source>
        <dbReference type="ARBA" id="ARBA00022670"/>
    </source>
</evidence>
<dbReference type="InterPro" id="IPR052433">
    <property type="entry name" value="X-Pro_dipept-like"/>
</dbReference>
<evidence type="ECO:0000256" key="12">
    <source>
        <dbReference type="ARBA" id="ARBA00081411"/>
    </source>
</evidence>
<comment type="similarity">
    <text evidence="3 13">Belongs to the peptidase M24B family.</text>
</comment>
<evidence type="ECO:0000256" key="2">
    <source>
        <dbReference type="ARBA" id="ARBA00001936"/>
    </source>
</evidence>
<dbReference type="GO" id="GO:0070006">
    <property type="term" value="F:metalloaminopeptidase activity"/>
    <property type="evidence" value="ECO:0007669"/>
    <property type="project" value="InterPro"/>
</dbReference>
<dbReference type="InterPro" id="IPR000994">
    <property type="entry name" value="Pept_M24"/>
</dbReference>